<dbReference type="InterPro" id="IPR014753">
    <property type="entry name" value="Arrestin_N"/>
</dbReference>
<dbReference type="GO" id="GO:0007601">
    <property type="term" value="P:visual perception"/>
    <property type="evidence" value="ECO:0007669"/>
    <property type="project" value="UniProtKB-KW"/>
</dbReference>
<reference evidence="8" key="2">
    <citation type="submission" date="2025-08" db="UniProtKB">
        <authorList>
            <consortium name="Ensembl"/>
        </authorList>
    </citation>
    <scope>IDENTIFICATION</scope>
</reference>
<proteinExistence type="inferred from homology"/>
<dbReference type="Ensembl" id="ENSATET00000052343.1">
    <property type="protein sequence ID" value="ENSATEP00000037723.1"/>
    <property type="gene ID" value="ENSATEG00000016046.3"/>
</dbReference>
<evidence type="ECO:0000256" key="3">
    <source>
        <dbReference type="ARBA" id="ARBA00022606"/>
    </source>
</evidence>
<protein>
    <recommendedName>
        <fullName evidence="2">Arrestin-C</fullName>
    </recommendedName>
    <alternativeName>
        <fullName evidence="6">Cone arrestin</fullName>
    </alternativeName>
</protein>
<dbReference type="SUPFAM" id="SSF81296">
    <property type="entry name" value="E set domains"/>
    <property type="match status" value="2"/>
</dbReference>
<dbReference type="InterPro" id="IPR014752">
    <property type="entry name" value="Arrestin-like_C"/>
</dbReference>
<dbReference type="OrthoDB" id="298939at2759"/>
<keyword evidence="3" id="KW-0716">Sensory transduction</keyword>
<dbReference type="Proteomes" id="UP000265040">
    <property type="component" value="Chromosome 10"/>
</dbReference>
<dbReference type="InterPro" id="IPR011022">
    <property type="entry name" value="Arrestin_C-like"/>
</dbReference>
<comment type="function">
    <text evidence="5">May play a role in an as yet undefined retina-specific signal transduction. Could bind to photoactivated-phosphorylated red/green opsins.</text>
</comment>
<comment type="similarity">
    <text evidence="1">Belongs to the arrestin family.</text>
</comment>
<evidence type="ECO:0000259" key="7">
    <source>
        <dbReference type="SMART" id="SM01017"/>
    </source>
</evidence>
<evidence type="ECO:0000256" key="6">
    <source>
        <dbReference type="ARBA" id="ARBA00031498"/>
    </source>
</evidence>
<sequence length="373" mass="41219">MYLFQLPEISSSSCNSGRATILFHSAFLCSSQITLYLGKRDFVDYVDSVEAVDGVIKVDPSGLNGRNVFVCLACTFRYGSEDIIGLPMRRNIWIQHLQLYPSTGENATKSPMLEFLLKKVGKQGYPFSFQLPTNLPCSVALQPVPNSTGKTCGVEYEVKGYISHTKINGSLTLLVSFSVPRDTCHLIIRKIQFAPVNNRPGFKVHISKQLMMTDKTVHLEASLEKEIYYHGDPITVNIKINNETTKVVKKIKVSIEQLTNVVLYSSDTYIKTVCSEEFGETINANSTFERSFQITPLLANNRDKWGLAVDGCLKDEETHLASTTLSQGDNEMQGILVSYQVKVSLVVCGGGDVTVELPLTLMSPVSAGDHSVL</sequence>
<dbReference type="PANTHER" id="PTHR11792:SF19">
    <property type="entry name" value="ARRESTIN-C"/>
    <property type="match status" value="1"/>
</dbReference>
<organism evidence="8 9">
    <name type="scientific">Anabas testudineus</name>
    <name type="common">Climbing perch</name>
    <name type="synonym">Anthias testudineus</name>
    <dbReference type="NCBI Taxonomy" id="64144"/>
    <lineage>
        <taxon>Eukaryota</taxon>
        <taxon>Metazoa</taxon>
        <taxon>Chordata</taxon>
        <taxon>Craniata</taxon>
        <taxon>Vertebrata</taxon>
        <taxon>Euteleostomi</taxon>
        <taxon>Actinopterygii</taxon>
        <taxon>Neopterygii</taxon>
        <taxon>Teleostei</taxon>
        <taxon>Neoteleostei</taxon>
        <taxon>Acanthomorphata</taxon>
        <taxon>Anabantaria</taxon>
        <taxon>Anabantiformes</taxon>
        <taxon>Anabantoidei</taxon>
        <taxon>Anabantidae</taxon>
        <taxon>Anabas</taxon>
    </lineage>
</organism>
<dbReference type="Pfam" id="PF00339">
    <property type="entry name" value="Arrestin_N"/>
    <property type="match status" value="1"/>
</dbReference>
<feature type="domain" description="Arrestin C-terminal-like" evidence="7">
    <location>
        <begin position="213"/>
        <end position="365"/>
    </location>
</feature>
<dbReference type="InterPro" id="IPR011021">
    <property type="entry name" value="Arrestin-like_N"/>
</dbReference>
<dbReference type="PANTHER" id="PTHR11792">
    <property type="entry name" value="ARRESTIN"/>
    <property type="match status" value="1"/>
</dbReference>
<dbReference type="FunFam" id="2.60.40.840:FF:000002">
    <property type="entry name" value="Arrestin 3"/>
    <property type="match status" value="1"/>
</dbReference>
<dbReference type="InterPro" id="IPR014756">
    <property type="entry name" value="Ig_E-set"/>
</dbReference>
<dbReference type="GO" id="GO:0002031">
    <property type="term" value="P:G protein-coupled receptor internalization"/>
    <property type="evidence" value="ECO:0007669"/>
    <property type="project" value="TreeGrafter"/>
</dbReference>
<dbReference type="AlphaFoldDB" id="A0A7N5ZRK1"/>
<dbReference type="GO" id="GO:0007165">
    <property type="term" value="P:signal transduction"/>
    <property type="evidence" value="ECO:0007669"/>
    <property type="project" value="InterPro"/>
</dbReference>
<dbReference type="Pfam" id="PF02752">
    <property type="entry name" value="Arrestin_C"/>
    <property type="match status" value="1"/>
</dbReference>
<dbReference type="GO" id="GO:0007399">
    <property type="term" value="P:nervous system development"/>
    <property type="evidence" value="ECO:0007669"/>
    <property type="project" value="UniProtKB-ARBA"/>
</dbReference>
<dbReference type="GO" id="GO:0001664">
    <property type="term" value="F:G protein-coupled receptor binding"/>
    <property type="evidence" value="ECO:0007669"/>
    <property type="project" value="TreeGrafter"/>
</dbReference>
<accession>A0A7N5ZRK1</accession>
<keyword evidence="9" id="KW-1185">Reference proteome</keyword>
<dbReference type="PRINTS" id="PR00309">
    <property type="entry name" value="ARRESTIN"/>
</dbReference>
<dbReference type="SMART" id="SM01017">
    <property type="entry name" value="Arrestin_C"/>
    <property type="match status" value="1"/>
</dbReference>
<evidence type="ECO:0000256" key="1">
    <source>
        <dbReference type="ARBA" id="ARBA00005298"/>
    </source>
</evidence>
<reference evidence="8" key="1">
    <citation type="submission" date="2021-04" db="EMBL/GenBank/DDBJ databases">
        <authorList>
            <consortium name="Wellcome Sanger Institute Data Sharing"/>
        </authorList>
    </citation>
    <scope>NUCLEOTIDE SEQUENCE [LARGE SCALE GENOMIC DNA]</scope>
</reference>
<dbReference type="InParanoid" id="A0A7N5ZRK1"/>
<dbReference type="Gene3D" id="2.60.40.840">
    <property type="match status" value="1"/>
</dbReference>
<evidence type="ECO:0000256" key="2">
    <source>
        <dbReference type="ARBA" id="ARBA00017730"/>
    </source>
</evidence>
<reference evidence="8" key="3">
    <citation type="submission" date="2025-09" db="UniProtKB">
        <authorList>
            <consortium name="Ensembl"/>
        </authorList>
    </citation>
    <scope>IDENTIFICATION</scope>
</reference>
<evidence type="ECO:0000256" key="5">
    <source>
        <dbReference type="ARBA" id="ARBA00024976"/>
    </source>
</evidence>
<dbReference type="InterPro" id="IPR000698">
    <property type="entry name" value="Arrestin"/>
</dbReference>
<evidence type="ECO:0000256" key="4">
    <source>
        <dbReference type="ARBA" id="ARBA00023305"/>
    </source>
</evidence>
<evidence type="ECO:0000313" key="9">
    <source>
        <dbReference type="Proteomes" id="UP000265040"/>
    </source>
</evidence>
<evidence type="ECO:0000313" key="8">
    <source>
        <dbReference type="Ensembl" id="ENSATEP00000037723.1"/>
    </source>
</evidence>
<dbReference type="GeneTree" id="ENSGT00950000182887"/>
<keyword evidence="4" id="KW-0844">Vision</keyword>
<name>A0A7N5ZRK1_ANATE</name>
<dbReference type="Gene3D" id="2.60.40.640">
    <property type="match status" value="1"/>
</dbReference>